<comment type="caution">
    <text evidence="1">The sequence shown here is derived from an EMBL/GenBank/DDBJ whole genome shotgun (WGS) entry which is preliminary data.</text>
</comment>
<name>A0A5B7I803_PORTR</name>
<dbReference type="EMBL" id="VSRR010044795">
    <property type="protein sequence ID" value="MPC77008.1"/>
    <property type="molecule type" value="Genomic_DNA"/>
</dbReference>
<proteinExistence type="predicted"/>
<organism evidence="1 2">
    <name type="scientific">Portunus trituberculatus</name>
    <name type="common">Swimming crab</name>
    <name type="synonym">Neptunus trituberculatus</name>
    <dbReference type="NCBI Taxonomy" id="210409"/>
    <lineage>
        <taxon>Eukaryota</taxon>
        <taxon>Metazoa</taxon>
        <taxon>Ecdysozoa</taxon>
        <taxon>Arthropoda</taxon>
        <taxon>Crustacea</taxon>
        <taxon>Multicrustacea</taxon>
        <taxon>Malacostraca</taxon>
        <taxon>Eumalacostraca</taxon>
        <taxon>Eucarida</taxon>
        <taxon>Decapoda</taxon>
        <taxon>Pleocyemata</taxon>
        <taxon>Brachyura</taxon>
        <taxon>Eubrachyura</taxon>
        <taxon>Portunoidea</taxon>
        <taxon>Portunidae</taxon>
        <taxon>Portuninae</taxon>
        <taxon>Portunus</taxon>
    </lineage>
</organism>
<evidence type="ECO:0000313" key="1">
    <source>
        <dbReference type="EMBL" id="MPC77008.1"/>
    </source>
</evidence>
<accession>A0A5B7I803</accession>
<evidence type="ECO:0000313" key="2">
    <source>
        <dbReference type="Proteomes" id="UP000324222"/>
    </source>
</evidence>
<protein>
    <submittedName>
        <fullName evidence="1">Uncharacterized protein</fullName>
    </submittedName>
</protein>
<reference evidence="1 2" key="1">
    <citation type="submission" date="2019-05" db="EMBL/GenBank/DDBJ databases">
        <title>Another draft genome of Portunus trituberculatus and its Hox gene families provides insights of decapod evolution.</title>
        <authorList>
            <person name="Jeong J.-H."/>
            <person name="Song I."/>
            <person name="Kim S."/>
            <person name="Choi T."/>
            <person name="Kim D."/>
            <person name="Ryu S."/>
            <person name="Kim W."/>
        </authorList>
    </citation>
    <scope>NUCLEOTIDE SEQUENCE [LARGE SCALE GENOMIC DNA]</scope>
    <source>
        <tissue evidence="1">Muscle</tissue>
    </source>
</reference>
<keyword evidence="2" id="KW-1185">Reference proteome</keyword>
<dbReference type="AlphaFoldDB" id="A0A5B7I803"/>
<gene>
    <name evidence="1" type="ORF">E2C01_071446</name>
</gene>
<sequence>MKCYPNVAVPRERSRVVMQKYSSGRQGNGFIHFIDVKEKLILGLLCDRSLNRFTSSFSTSRILQRGPCLAGDASADTDWFDLCLEVCSEIVSVGRHVAE</sequence>
<dbReference type="Proteomes" id="UP000324222">
    <property type="component" value="Unassembled WGS sequence"/>
</dbReference>